<dbReference type="PANTHER" id="PTHR30093">
    <property type="entry name" value="GENERAL SECRETION PATHWAY PROTEIN G"/>
    <property type="match status" value="1"/>
</dbReference>
<dbReference type="GO" id="GO:0015628">
    <property type="term" value="P:protein secretion by the type II secretion system"/>
    <property type="evidence" value="ECO:0007669"/>
    <property type="project" value="InterPro"/>
</dbReference>
<dbReference type="SUPFAM" id="SSF54523">
    <property type="entry name" value="Pili subunits"/>
    <property type="match status" value="1"/>
</dbReference>
<keyword evidence="3 6" id="KW-0812">Transmembrane</keyword>
<dbReference type="InterPro" id="IPR000983">
    <property type="entry name" value="Bac_GSPG_pilin"/>
</dbReference>
<evidence type="ECO:0000256" key="1">
    <source>
        <dbReference type="ARBA" id="ARBA00004167"/>
    </source>
</evidence>
<dbReference type="GO" id="GO:0016020">
    <property type="term" value="C:membrane"/>
    <property type="evidence" value="ECO:0007669"/>
    <property type="project" value="UniProtKB-SubCell"/>
</dbReference>
<gene>
    <name evidence="7" type="ORF">COY32_00800</name>
</gene>
<dbReference type="Proteomes" id="UP000228920">
    <property type="component" value="Unassembled WGS sequence"/>
</dbReference>
<reference evidence="8" key="1">
    <citation type="submission" date="2017-09" db="EMBL/GenBank/DDBJ databases">
        <title>Depth-based differentiation of microbial function through sediment-hosted aquifers and enrichment of novel symbionts in the deep terrestrial subsurface.</title>
        <authorList>
            <person name="Probst A.J."/>
            <person name="Ladd B."/>
            <person name="Jarett J.K."/>
            <person name="Geller-Mcgrath D.E."/>
            <person name="Sieber C.M.K."/>
            <person name="Emerson J.B."/>
            <person name="Anantharaman K."/>
            <person name="Thomas B.C."/>
            <person name="Malmstrom R."/>
            <person name="Stieglmeier M."/>
            <person name="Klingl A."/>
            <person name="Woyke T."/>
            <person name="Ryan C.M."/>
            <person name="Banfield J.F."/>
        </authorList>
    </citation>
    <scope>NUCLEOTIDE SEQUENCE [LARGE SCALE GENOMIC DNA]</scope>
</reference>
<dbReference type="InterPro" id="IPR012902">
    <property type="entry name" value="N_methyl_site"/>
</dbReference>
<evidence type="ECO:0000313" key="7">
    <source>
        <dbReference type="EMBL" id="PIZ47980.1"/>
    </source>
</evidence>
<dbReference type="EMBL" id="PFNL01000020">
    <property type="protein sequence ID" value="PIZ47980.1"/>
    <property type="molecule type" value="Genomic_DNA"/>
</dbReference>
<feature type="transmembrane region" description="Helical" evidence="6">
    <location>
        <begin position="16"/>
        <end position="39"/>
    </location>
</feature>
<keyword evidence="5 6" id="KW-0472">Membrane</keyword>
<keyword evidence="4 6" id="KW-1133">Transmembrane helix</keyword>
<evidence type="ECO:0000256" key="6">
    <source>
        <dbReference type="SAM" id="Phobius"/>
    </source>
</evidence>
<dbReference type="AlphaFoldDB" id="A0A2M7TLK9"/>
<proteinExistence type="predicted"/>
<evidence type="ECO:0000256" key="5">
    <source>
        <dbReference type="ARBA" id="ARBA00023136"/>
    </source>
</evidence>
<dbReference type="InterPro" id="IPR045584">
    <property type="entry name" value="Pilin-like"/>
</dbReference>
<keyword evidence="2" id="KW-0488">Methylation</keyword>
<sequence length="191" mass="21396">MTKISLNNNGFTLIELLVVIVIIGLLAGIGISSFGGSLVRARDTKRKGDLVELKLALNQYYYTYGKYPPFRPSNTCGGNRSDWATSICTESNWLTTDDNFLQFLEYVPKDPTNKKGNDDTPWWFALSYTYGVSADGQTYDLLMNLENTSDPERCELRLWHSAAVWPTDTGCFSTATLGTVPDRAKQIWAVK</sequence>
<evidence type="ECO:0008006" key="9">
    <source>
        <dbReference type="Google" id="ProtNLM"/>
    </source>
</evidence>
<evidence type="ECO:0000256" key="4">
    <source>
        <dbReference type="ARBA" id="ARBA00022989"/>
    </source>
</evidence>
<accession>A0A2M7TLK9</accession>
<comment type="subcellular location">
    <subcellularLocation>
        <location evidence="1">Membrane</location>
        <topology evidence="1">Single-pass membrane protein</topology>
    </subcellularLocation>
</comment>
<dbReference type="PRINTS" id="PR00813">
    <property type="entry name" value="BCTERIALGSPG"/>
</dbReference>
<evidence type="ECO:0000313" key="8">
    <source>
        <dbReference type="Proteomes" id="UP000228920"/>
    </source>
</evidence>
<dbReference type="Gene3D" id="3.30.700.10">
    <property type="entry name" value="Glycoprotein, Type 4 Pilin"/>
    <property type="match status" value="1"/>
</dbReference>
<evidence type="ECO:0000256" key="3">
    <source>
        <dbReference type="ARBA" id="ARBA00022692"/>
    </source>
</evidence>
<organism evidence="7 8">
    <name type="scientific">candidate division WWE3 bacterium CG_4_10_14_0_2_um_filter_41_14</name>
    <dbReference type="NCBI Taxonomy" id="1975072"/>
    <lineage>
        <taxon>Bacteria</taxon>
        <taxon>Katanobacteria</taxon>
    </lineage>
</organism>
<dbReference type="GO" id="GO:0015627">
    <property type="term" value="C:type II protein secretion system complex"/>
    <property type="evidence" value="ECO:0007669"/>
    <property type="project" value="InterPro"/>
</dbReference>
<protein>
    <recommendedName>
        <fullName evidence="9">Type II secretion system protein GspG C-terminal domain-containing protein</fullName>
    </recommendedName>
</protein>
<dbReference type="NCBIfam" id="TIGR02532">
    <property type="entry name" value="IV_pilin_GFxxxE"/>
    <property type="match status" value="1"/>
</dbReference>
<dbReference type="PANTHER" id="PTHR30093:SF44">
    <property type="entry name" value="TYPE II SECRETION SYSTEM CORE PROTEIN G"/>
    <property type="match status" value="1"/>
</dbReference>
<evidence type="ECO:0000256" key="2">
    <source>
        <dbReference type="ARBA" id="ARBA00022481"/>
    </source>
</evidence>
<comment type="caution">
    <text evidence="7">The sequence shown here is derived from an EMBL/GenBank/DDBJ whole genome shotgun (WGS) entry which is preliminary data.</text>
</comment>
<name>A0A2M7TLK9_UNCKA</name>
<dbReference type="Pfam" id="PF07963">
    <property type="entry name" value="N_methyl"/>
    <property type="match status" value="1"/>
</dbReference>